<dbReference type="InterPro" id="IPR004534">
    <property type="entry name" value="SelA_trans"/>
</dbReference>
<name>A0A7Y8VRF4_9FIRM</name>
<evidence type="ECO:0000256" key="6">
    <source>
        <dbReference type="ARBA" id="ARBA00023266"/>
    </source>
</evidence>
<dbReference type="PANTHER" id="PTHR32328:SF0">
    <property type="entry name" value="L-SERYL-TRNA(SEC) SELENIUM TRANSFERASE"/>
    <property type="match status" value="1"/>
</dbReference>
<evidence type="ECO:0000256" key="5">
    <source>
        <dbReference type="ARBA" id="ARBA00022917"/>
    </source>
</evidence>
<reference evidence="12 13" key="1">
    <citation type="submission" date="2020-06" db="EMBL/GenBank/DDBJ databases">
        <title>Mogibacterium timidum strain W9173 genomic sequence.</title>
        <authorList>
            <person name="Wade W.G."/>
            <person name="Johnston C.D."/>
            <person name="Chen T."/>
            <person name="Dewhirst F.E."/>
        </authorList>
    </citation>
    <scope>NUCLEOTIDE SEQUENCE [LARGE SCALE GENOMIC DNA]</scope>
    <source>
        <strain evidence="12 13">W9173</strain>
    </source>
</reference>
<evidence type="ECO:0000259" key="11">
    <source>
        <dbReference type="Pfam" id="PF12390"/>
    </source>
</evidence>
<feature type="domain" description="L-seryl-tRNA selenium transferase N-terminal" evidence="11">
    <location>
        <begin position="9"/>
        <end position="48"/>
    </location>
</feature>
<dbReference type="GO" id="GO:0001717">
    <property type="term" value="P:conversion of seryl-tRNAsec to selenocys-tRNAsec"/>
    <property type="evidence" value="ECO:0007669"/>
    <property type="project" value="UniProtKB-UniRule"/>
</dbReference>
<dbReference type="InterPro" id="IPR018319">
    <property type="entry name" value="SelA-like"/>
</dbReference>
<dbReference type="Gene3D" id="3.90.1150.180">
    <property type="match status" value="1"/>
</dbReference>
<feature type="coiled-coil region" evidence="10">
    <location>
        <begin position="368"/>
        <end position="399"/>
    </location>
</feature>
<dbReference type="GO" id="GO:0001514">
    <property type="term" value="P:selenocysteine incorporation"/>
    <property type="evidence" value="ECO:0007669"/>
    <property type="project" value="UniProtKB-UniRule"/>
</dbReference>
<protein>
    <recommendedName>
        <fullName evidence="8">L-seryl-tRNA(Sec) selenium transferase</fullName>
        <ecNumber evidence="8">2.9.1.1</ecNumber>
    </recommendedName>
    <alternativeName>
        <fullName evidence="8">Selenocysteine synthase</fullName>
        <shortName evidence="8">Sec synthase</shortName>
    </alternativeName>
    <alternativeName>
        <fullName evidence="8">Selenocysteinyl-tRNA(Sec) synthase</fullName>
    </alternativeName>
</protein>
<evidence type="ECO:0000256" key="3">
    <source>
        <dbReference type="ARBA" id="ARBA00022679"/>
    </source>
</evidence>
<keyword evidence="5 8" id="KW-0648">Protein biosynthesis</keyword>
<sequence length="470" mass="51873">MSMKRNEVLRQIPKIDEVLKEHLFSNAFEISGRDVVTAMARRVIDEVRSEILSLSEAALEAYDTTRLNVSHIAGEIMDRLEEDEINHLHGVINATGTILHTNLGRAPLCDDAVRNVEMVSRGYSNLEYDVKLGKRGSRHDILQELMVELTGAEDVMIVNNNASATMLVLSAMAEGHEVVVSRGELVEIGGAFRIPDIMVQSGATLHEVGTTNKTKPSDYEKAINENTGALMKVHTSNYKIMGFTEEVELDELVDIGKDHDLPVIFDMGNGLMVNLSEYGLDEPNVPASLATGIDVILFSGDKLLGGPQAGIIAGKRRYIEKMKKHPLARALRVDKMTFAAMEETLKKYRDTSVAMRDIPVLRMISTPRDILLGRADKLSAKIREANDRLNVRIVDAEDQIGGGSAPMVFLPGVAVAVTSDATTTKGIERALRKYEIPVIARIHEDELLFSVRTVVDREMYDIAAALKEVE</sequence>
<dbReference type="PANTHER" id="PTHR32328">
    <property type="entry name" value="L-SERYL-TRNA(SEC) SELENIUM TRANSFERASE"/>
    <property type="match status" value="1"/>
</dbReference>
<keyword evidence="3 8" id="KW-0808">Transferase</keyword>
<evidence type="ECO:0000256" key="1">
    <source>
        <dbReference type="ARBA" id="ARBA00001933"/>
    </source>
</evidence>
<evidence type="ECO:0000256" key="9">
    <source>
        <dbReference type="PIRSR" id="PIRSR618319-50"/>
    </source>
</evidence>
<comment type="cofactor">
    <cofactor evidence="1 8 9">
        <name>pyridoxal 5'-phosphate</name>
        <dbReference type="ChEBI" id="CHEBI:597326"/>
    </cofactor>
</comment>
<evidence type="ECO:0000256" key="10">
    <source>
        <dbReference type="SAM" id="Coils"/>
    </source>
</evidence>
<feature type="modified residue" description="N6-(pyridoxal phosphate)lysine" evidence="8 9">
    <location>
        <position position="302"/>
    </location>
</feature>
<dbReference type="AlphaFoldDB" id="A0A7Y8VRF4"/>
<keyword evidence="2 8" id="KW-0963">Cytoplasm</keyword>
<evidence type="ECO:0000256" key="7">
    <source>
        <dbReference type="ARBA" id="ARBA00044507"/>
    </source>
</evidence>
<dbReference type="Gene3D" id="3.40.640.10">
    <property type="entry name" value="Type I PLP-dependent aspartate aminotransferase-like (Major domain)"/>
    <property type="match status" value="1"/>
</dbReference>
<evidence type="ECO:0000256" key="4">
    <source>
        <dbReference type="ARBA" id="ARBA00022898"/>
    </source>
</evidence>
<dbReference type="NCBIfam" id="TIGR00474">
    <property type="entry name" value="selA"/>
    <property type="match status" value="1"/>
</dbReference>
<comment type="caution">
    <text evidence="12">The sequence shown here is derived from an EMBL/GenBank/DDBJ whole genome shotgun (WGS) entry which is preliminary data.</text>
</comment>
<keyword evidence="10" id="KW-0175">Coiled coil</keyword>
<dbReference type="Pfam" id="PF03841">
    <property type="entry name" value="SelA"/>
    <property type="match status" value="1"/>
</dbReference>
<dbReference type="InterPro" id="IPR025862">
    <property type="entry name" value="SelA_trans_N_dom"/>
</dbReference>
<dbReference type="InterPro" id="IPR015421">
    <property type="entry name" value="PyrdxlP-dep_Trfase_major"/>
</dbReference>
<dbReference type="EMBL" id="JABXYR010000001">
    <property type="protein sequence ID" value="NWO23184.1"/>
    <property type="molecule type" value="Genomic_DNA"/>
</dbReference>
<proteinExistence type="inferred from homology"/>
<evidence type="ECO:0000256" key="2">
    <source>
        <dbReference type="ARBA" id="ARBA00022490"/>
    </source>
</evidence>
<dbReference type="Proteomes" id="UP000526307">
    <property type="component" value="Unassembled WGS sequence"/>
</dbReference>
<dbReference type="SUPFAM" id="SSF53383">
    <property type="entry name" value="PLP-dependent transferases"/>
    <property type="match status" value="1"/>
</dbReference>
<comment type="similarity">
    <text evidence="7 8">Belongs to the SelA family.</text>
</comment>
<dbReference type="GO" id="GO:0005737">
    <property type="term" value="C:cytoplasm"/>
    <property type="evidence" value="ECO:0007669"/>
    <property type="project" value="UniProtKB-SubCell"/>
</dbReference>
<evidence type="ECO:0000256" key="8">
    <source>
        <dbReference type="HAMAP-Rule" id="MF_00423"/>
    </source>
</evidence>
<accession>A0A7Y8VRF4</accession>
<keyword evidence="13" id="KW-1185">Reference proteome</keyword>
<dbReference type="HAMAP" id="MF_00423">
    <property type="entry name" value="SelA"/>
    <property type="match status" value="1"/>
</dbReference>
<keyword evidence="4 8" id="KW-0663">Pyridoxal phosphate</keyword>
<gene>
    <name evidence="8" type="primary">selA</name>
    <name evidence="12" type="ORF">HW270_03690</name>
</gene>
<dbReference type="InterPro" id="IPR015424">
    <property type="entry name" value="PyrdxlP-dep_Trfase"/>
</dbReference>
<dbReference type="EC" id="2.9.1.1" evidence="8"/>
<evidence type="ECO:0000313" key="13">
    <source>
        <dbReference type="Proteomes" id="UP000526307"/>
    </source>
</evidence>
<keyword evidence="6 8" id="KW-0711">Selenium</keyword>
<dbReference type="UniPathway" id="UPA00906">
    <property type="reaction ID" value="UER00896"/>
</dbReference>
<evidence type="ECO:0000313" key="12">
    <source>
        <dbReference type="EMBL" id="NWO23184.1"/>
    </source>
</evidence>
<dbReference type="Pfam" id="PF12390">
    <property type="entry name" value="Se-cys_synth_N"/>
    <property type="match status" value="1"/>
</dbReference>
<organism evidence="12 13">
    <name type="scientific">Mogibacterium timidum</name>
    <dbReference type="NCBI Taxonomy" id="35519"/>
    <lineage>
        <taxon>Bacteria</taxon>
        <taxon>Bacillati</taxon>
        <taxon>Bacillota</taxon>
        <taxon>Clostridia</taxon>
        <taxon>Peptostreptococcales</taxon>
        <taxon>Anaerovoracaceae</taxon>
        <taxon>Mogibacterium</taxon>
    </lineage>
</organism>
<comment type="function">
    <text evidence="8">Converts seryl-tRNA(Sec) to selenocysteinyl-tRNA(Sec) required for selenoprotein biosynthesis.</text>
</comment>
<comment type="pathway">
    <text evidence="8">Aminoacyl-tRNA biosynthesis; selenocysteinyl-tRNA(Sec) biosynthesis; selenocysteinyl-tRNA(Sec) from L-seryl-tRNA(Sec) (bacterial route): step 1/1.</text>
</comment>
<comment type="subcellular location">
    <subcellularLocation>
        <location evidence="8">Cytoplasm</location>
    </subcellularLocation>
</comment>
<comment type="catalytic activity">
    <reaction evidence="8">
        <text>L-seryl-tRNA(Sec) + selenophosphate + H(+) = L-selenocysteinyl-tRNA(Sec) + phosphate</text>
        <dbReference type="Rhea" id="RHEA:22728"/>
        <dbReference type="Rhea" id="RHEA-COMP:9742"/>
        <dbReference type="Rhea" id="RHEA-COMP:9743"/>
        <dbReference type="ChEBI" id="CHEBI:15378"/>
        <dbReference type="ChEBI" id="CHEBI:16144"/>
        <dbReference type="ChEBI" id="CHEBI:43474"/>
        <dbReference type="ChEBI" id="CHEBI:78533"/>
        <dbReference type="ChEBI" id="CHEBI:78573"/>
        <dbReference type="EC" id="2.9.1.1"/>
    </reaction>
</comment>
<dbReference type="GO" id="GO:0004125">
    <property type="term" value="F:L-seryl-tRNA(Sec) selenium transferase activity"/>
    <property type="evidence" value="ECO:0007669"/>
    <property type="project" value="UniProtKB-UniRule"/>
</dbReference>